<protein>
    <submittedName>
        <fullName evidence="2">Imidazolonepropionase</fullName>
    </submittedName>
</protein>
<dbReference type="PANTHER" id="PTHR43135:SF3">
    <property type="entry name" value="ALPHA-D-RIBOSE 1-METHYLPHOSPHONATE 5-TRIPHOSPHATE DIPHOSPHATASE"/>
    <property type="match status" value="1"/>
</dbReference>
<evidence type="ECO:0000313" key="2">
    <source>
        <dbReference type="EMBL" id="SHO50009.1"/>
    </source>
</evidence>
<dbReference type="InterPro" id="IPR051781">
    <property type="entry name" value="Metallo-dep_Hydrolase"/>
</dbReference>
<dbReference type="InterPro" id="IPR011059">
    <property type="entry name" value="Metal-dep_hydrolase_composite"/>
</dbReference>
<dbReference type="Gene3D" id="3.20.20.140">
    <property type="entry name" value="Metal-dependent hydrolases"/>
    <property type="match status" value="1"/>
</dbReference>
<dbReference type="InterPro" id="IPR032466">
    <property type="entry name" value="Metal_Hydrolase"/>
</dbReference>
<sequence length="411" mass="44598">MTKKHCIRAGWLIDGSGGAIQKDVLLTVSGGKIVAIEPYSPSAVTAADSLTDFSYGTLLPPLIDCHVHLAMSGTMNRTTREQQLVAGCAELMPVIEQNLTLLAGHGVLAVRDGGDRENCVLKYIDRGIAANQQPVHIQTPGRAWHRQGRYGTLIGSGIAEEESLVDVCSANPISSGYIKLVNSGLNSLKNFGRETPPQFAKDEIRQLVEMAERQGKKVMVHANGQQPVREAVEAGCHSVEHGFFMGRDNLERMAEHGCVWVPTTCTMKAYAEILEYEGDMASSEVARKNLEHQLGQLRIARQLGVKVALGTDAGSPGVLHGESAFEEMKLLAKAGYALPEIVHCATLAGARLLELPNMGLLAPGRMADFLVARGAPAQLPRKLSYLETIYLGGEPAQFYRKNPVKHVQKRY</sequence>
<dbReference type="AlphaFoldDB" id="A0A1M7YBQ6"/>
<dbReference type="STRING" id="1121416.SAMN02745220_03213"/>
<keyword evidence="3" id="KW-1185">Reference proteome</keyword>
<evidence type="ECO:0000259" key="1">
    <source>
        <dbReference type="Pfam" id="PF01979"/>
    </source>
</evidence>
<dbReference type="SUPFAM" id="SSF51556">
    <property type="entry name" value="Metallo-dependent hydrolases"/>
    <property type="match status" value="1"/>
</dbReference>
<dbReference type="GO" id="GO:0016810">
    <property type="term" value="F:hydrolase activity, acting on carbon-nitrogen (but not peptide) bonds"/>
    <property type="evidence" value="ECO:0007669"/>
    <property type="project" value="InterPro"/>
</dbReference>
<dbReference type="EMBL" id="FRFE01000016">
    <property type="protein sequence ID" value="SHO50009.1"/>
    <property type="molecule type" value="Genomic_DNA"/>
</dbReference>
<proteinExistence type="predicted"/>
<dbReference type="Pfam" id="PF01979">
    <property type="entry name" value="Amidohydro_1"/>
    <property type="match status" value="1"/>
</dbReference>
<accession>A0A1M7YBQ6</accession>
<dbReference type="Gene3D" id="2.30.40.10">
    <property type="entry name" value="Urease, subunit C, domain 1"/>
    <property type="match status" value="1"/>
</dbReference>
<dbReference type="OrthoDB" id="9782972at2"/>
<organism evidence="2 3">
    <name type="scientific">Desulfopila aestuarii DSM 18488</name>
    <dbReference type="NCBI Taxonomy" id="1121416"/>
    <lineage>
        <taxon>Bacteria</taxon>
        <taxon>Pseudomonadati</taxon>
        <taxon>Thermodesulfobacteriota</taxon>
        <taxon>Desulfobulbia</taxon>
        <taxon>Desulfobulbales</taxon>
        <taxon>Desulfocapsaceae</taxon>
        <taxon>Desulfopila</taxon>
    </lineage>
</organism>
<dbReference type="RefSeq" id="WP_073614682.1">
    <property type="nucleotide sequence ID" value="NZ_FRFE01000016.1"/>
</dbReference>
<dbReference type="SUPFAM" id="SSF51338">
    <property type="entry name" value="Composite domain of metallo-dependent hydrolases"/>
    <property type="match status" value="1"/>
</dbReference>
<dbReference type="InterPro" id="IPR006680">
    <property type="entry name" value="Amidohydro-rel"/>
</dbReference>
<feature type="domain" description="Amidohydrolase-related" evidence="1">
    <location>
        <begin position="57"/>
        <end position="372"/>
    </location>
</feature>
<gene>
    <name evidence="2" type="ORF">SAMN02745220_03213</name>
</gene>
<dbReference type="Proteomes" id="UP000184603">
    <property type="component" value="Unassembled WGS sequence"/>
</dbReference>
<dbReference type="PANTHER" id="PTHR43135">
    <property type="entry name" value="ALPHA-D-RIBOSE 1-METHYLPHOSPHONATE 5-TRIPHOSPHATE DIPHOSPHATASE"/>
    <property type="match status" value="1"/>
</dbReference>
<name>A0A1M7YBQ6_9BACT</name>
<evidence type="ECO:0000313" key="3">
    <source>
        <dbReference type="Proteomes" id="UP000184603"/>
    </source>
</evidence>
<reference evidence="2 3" key="1">
    <citation type="submission" date="2016-12" db="EMBL/GenBank/DDBJ databases">
        <authorList>
            <person name="Song W.-J."/>
            <person name="Kurnit D.M."/>
        </authorList>
    </citation>
    <scope>NUCLEOTIDE SEQUENCE [LARGE SCALE GENOMIC DNA]</scope>
    <source>
        <strain evidence="2 3">DSM 18488</strain>
    </source>
</reference>